<dbReference type="PROSITE" id="PS00162">
    <property type="entry name" value="ALPHA_CA_1"/>
    <property type="match status" value="1"/>
</dbReference>
<comment type="catalytic activity">
    <reaction evidence="16">
        <text>hydrogencarbonate + H(+) = CO2 + H2O</text>
        <dbReference type="Rhea" id="RHEA:10748"/>
        <dbReference type="ChEBI" id="CHEBI:15377"/>
        <dbReference type="ChEBI" id="CHEBI:15378"/>
        <dbReference type="ChEBI" id="CHEBI:16526"/>
        <dbReference type="ChEBI" id="CHEBI:17544"/>
        <dbReference type="EC" id="4.2.1.1"/>
    </reaction>
    <physiologicalReaction direction="left-to-right" evidence="16">
        <dbReference type="Rhea" id="RHEA:10749"/>
    </physiologicalReaction>
    <physiologicalReaction direction="right-to-left" evidence="16">
        <dbReference type="Rhea" id="RHEA:10750"/>
    </physiologicalReaction>
</comment>
<feature type="transmembrane region" description="Helical" evidence="18">
    <location>
        <begin position="6"/>
        <end position="29"/>
    </location>
</feature>
<dbReference type="InterPro" id="IPR041874">
    <property type="entry name" value="CA4/CA15"/>
</dbReference>
<evidence type="ECO:0000313" key="20">
    <source>
        <dbReference type="Ensembl" id="ENSLOCP00000003663.1"/>
    </source>
</evidence>
<keyword evidence="18" id="KW-1133">Transmembrane helix</keyword>
<comment type="function">
    <text evidence="17">Reversible hydration of carbon dioxide.</text>
</comment>
<dbReference type="AlphaFoldDB" id="W5M5K5"/>
<proteinExistence type="inferred from homology"/>
<dbReference type="GO" id="GO:0005886">
    <property type="term" value="C:plasma membrane"/>
    <property type="evidence" value="ECO:0000318"/>
    <property type="project" value="GO_Central"/>
</dbReference>
<organism evidence="20 21">
    <name type="scientific">Lepisosteus oculatus</name>
    <name type="common">Spotted gar</name>
    <dbReference type="NCBI Taxonomy" id="7918"/>
    <lineage>
        <taxon>Eukaryota</taxon>
        <taxon>Metazoa</taxon>
        <taxon>Chordata</taxon>
        <taxon>Craniata</taxon>
        <taxon>Vertebrata</taxon>
        <taxon>Euteleostomi</taxon>
        <taxon>Actinopterygii</taxon>
        <taxon>Neopterygii</taxon>
        <taxon>Holostei</taxon>
        <taxon>Semionotiformes</taxon>
        <taxon>Lepisosteidae</taxon>
        <taxon>Lepisosteus</taxon>
    </lineage>
</organism>
<dbReference type="Proteomes" id="UP000018468">
    <property type="component" value="Linkage group LG22"/>
</dbReference>
<sequence>LSTVIIRVYYILLQTRTVLWLLLAILSVIKDIQSKACKWCYESQDPCRNNCTGPKIWHQIEEHSECAMKRQSPINIVTNQAKPSSNLKTFDFEDYDETFNTFIRNNGHSVKVNLSSTITISSGNLTGRYRAVEFHLHWGSDTSPGSEHTIDGEQYPMELHIVHIKETYKNVHEAMKDKSGIAVLGFFYEESSTENPNYNLITEALSKINKSGESVALHGLTLDKLIPAKENRTKYYRYEGSLTTPSCAEAVVWTVFENRIPLSKRQLSAFHNISFSDGRPMTENFRPVQPRNGRVVYVSGSSIIFGSAVLLFTSVLTSVGTSWLH</sequence>
<reference evidence="20" key="2">
    <citation type="submission" date="2025-08" db="UniProtKB">
        <authorList>
            <consortium name="Ensembl"/>
        </authorList>
    </citation>
    <scope>IDENTIFICATION</scope>
</reference>
<keyword evidence="11" id="KW-1015">Disulfide bond</keyword>
<feature type="domain" description="Alpha-carbonic anhydrase" evidence="19">
    <location>
        <begin position="37"/>
        <end position="300"/>
    </location>
</feature>
<keyword evidence="6" id="KW-0336">GPI-anchor</keyword>
<dbReference type="InterPro" id="IPR023561">
    <property type="entry name" value="Carbonic_anhydrase_a-class"/>
</dbReference>
<evidence type="ECO:0000256" key="18">
    <source>
        <dbReference type="SAM" id="Phobius"/>
    </source>
</evidence>
<evidence type="ECO:0000256" key="4">
    <source>
        <dbReference type="ARBA" id="ARBA00011736"/>
    </source>
</evidence>
<keyword evidence="14" id="KW-0449">Lipoprotein</keyword>
<evidence type="ECO:0000256" key="7">
    <source>
        <dbReference type="ARBA" id="ARBA00022723"/>
    </source>
</evidence>
<comment type="subunit">
    <text evidence="4">Interacts with SLC4A4.</text>
</comment>
<dbReference type="CDD" id="cd03117">
    <property type="entry name" value="alpha_CA_IV_XV_like"/>
    <property type="match status" value="1"/>
</dbReference>
<dbReference type="PANTHER" id="PTHR18952:SF95">
    <property type="entry name" value="CARBONIC ANHYDRASE 4"/>
    <property type="match status" value="1"/>
</dbReference>
<dbReference type="Ensembl" id="ENSLOCT00000003670.1">
    <property type="protein sequence ID" value="ENSLOCP00000003663.1"/>
    <property type="gene ID" value="ENSLOCG00000003098.1"/>
</dbReference>
<evidence type="ECO:0000256" key="3">
    <source>
        <dbReference type="ARBA" id="ARBA00010718"/>
    </source>
</evidence>
<reference evidence="20" key="3">
    <citation type="submission" date="2025-09" db="UniProtKB">
        <authorList>
            <consortium name="Ensembl"/>
        </authorList>
    </citation>
    <scope>IDENTIFICATION</scope>
</reference>
<feature type="transmembrane region" description="Helical" evidence="18">
    <location>
        <begin position="295"/>
        <end position="316"/>
    </location>
</feature>
<evidence type="ECO:0000256" key="13">
    <source>
        <dbReference type="ARBA" id="ARBA00023239"/>
    </source>
</evidence>
<keyword evidence="12" id="KW-0325">Glycoprotein</keyword>
<dbReference type="GO" id="GO:0008270">
    <property type="term" value="F:zinc ion binding"/>
    <property type="evidence" value="ECO:0007669"/>
    <property type="project" value="UniProtKB-UniRule"/>
</dbReference>
<evidence type="ECO:0000256" key="11">
    <source>
        <dbReference type="ARBA" id="ARBA00023157"/>
    </source>
</evidence>
<evidence type="ECO:0000256" key="8">
    <source>
        <dbReference type="ARBA" id="ARBA00022729"/>
    </source>
</evidence>
<evidence type="ECO:0000256" key="10">
    <source>
        <dbReference type="ARBA" id="ARBA00023136"/>
    </source>
</evidence>
<comment type="similarity">
    <text evidence="3 17">Belongs to the alpha-carbonic anhydrase family.</text>
</comment>
<dbReference type="InterPro" id="IPR018338">
    <property type="entry name" value="Carbonic_anhydrase_a-class_CS"/>
</dbReference>
<evidence type="ECO:0000256" key="1">
    <source>
        <dbReference type="ARBA" id="ARBA00001947"/>
    </source>
</evidence>
<dbReference type="eggNOG" id="KOG0382">
    <property type="taxonomic scope" value="Eukaryota"/>
</dbReference>
<keyword evidence="5" id="KW-1003">Cell membrane</keyword>
<evidence type="ECO:0000256" key="16">
    <source>
        <dbReference type="ARBA" id="ARBA00049061"/>
    </source>
</evidence>
<dbReference type="GO" id="GO:0098552">
    <property type="term" value="C:side of membrane"/>
    <property type="evidence" value="ECO:0007669"/>
    <property type="project" value="UniProtKB-KW"/>
</dbReference>
<protein>
    <recommendedName>
        <fullName evidence="17">Carbonic anhydrase</fullName>
        <ecNumber evidence="17">4.2.1.1</ecNumber>
    </recommendedName>
</protein>
<dbReference type="Gene3D" id="3.10.200.10">
    <property type="entry name" value="Alpha carbonic anhydrase"/>
    <property type="match status" value="1"/>
</dbReference>
<dbReference type="InterPro" id="IPR001148">
    <property type="entry name" value="CA_dom"/>
</dbReference>
<dbReference type="SUPFAM" id="SSF51069">
    <property type="entry name" value="Carbonic anhydrase"/>
    <property type="match status" value="1"/>
</dbReference>
<dbReference type="SMART" id="SM01057">
    <property type="entry name" value="Carb_anhydrase"/>
    <property type="match status" value="1"/>
</dbReference>
<evidence type="ECO:0000256" key="17">
    <source>
        <dbReference type="RuleBase" id="RU367011"/>
    </source>
</evidence>
<evidence type="ECO:0000313" key="21">
    <source>
        <dbReference type="Proteomes" id="UP000018468"/>
    </source>
</evidence>
<evidence type="ECO:0000256" key="5">
    <source>
        <dbReference type="ARBA" id="ARBA00022475"/>
    </source>
</evidence>
<dbReference type="EMBL" id="AHAT01005672">
    <property type="status" value="NOT_ANNOTATED_CDS"/>
    <property type="molecule type" value="Genomic_DNA"/>
</dbReference>
<reference evidence="21" key="1">
    <citation type="submission" date="2011-12" db="EMBL/GenBank/DDBJ databases">
        <title>The Draft Genome of Lepisosteus oculatus.</title>
        <authorList>
            <consortium name="The Broad Institute Genome Assembly &amp; Analysis Group"/>
            <consortium name="Computational R&amp;D Group"/>
            <consortium name="and Sequencing Platform"/>
            <person name="Di Palma F."/>
            <person name="Alfoldi J."/>
            <person name="Johnson J."/>
            <person name="Berlin A."/>
            <person name="Gnerre S."/>
            <person name="Jaffe D."/>
            <person name="MacCallum I."/>
            <person name="Young S."/>
            <person name="Walker B.J."/>
            <person name="Lander E.S."/>
            <person name="Lindblad-Toh K."/>
        </authorList>
    </citation>
    <scope>NUCLEOTIDE SEQUENCE [LARGE SCALE GENOMIC DNA]</scope>
</reference>
<keyword evidence="8" id="KW-0732">Signal</keyword>
<name>W5M5K5_LEPOC</name>
<keyword evidence="7 17" id="KW-0479">Metal-binding</keyword>
<comment type="function">
    <text evidence="15">Catalyzes the reversible hydration of carbon dioxide into bicarbonate and protons and thus is essential to maintaining intracellular and extracellular pH. May stimulate the sodium/bicarbonate transporter activity of SLC4A4 that acts in pH homeostasis. It is essential for acid overload removal from the retina and retina epithelium, and acid release in the choriocapillaris in the choroid.</text>
</comment>
<comment type="subcellular location">
    <subcellularLocation>
        <location evidence="2">Cell membrane</location>
        <topology evidence="2">Lipid-anchor</topology>
        <topology evidence="2">GPI-anchor</topology>
    </subcellularLocation>
</comment>
<keyword evidence="13 17" id="KW-0456">Lyase</keyword>
<dbReference type="OMA" id="AVEFHLH"/>
<accession>W5M5K5</accession>
<dbReference type="InterPro" id="IPR036398">
    <property type="entry name" value="CA_dom_sf"/>
</dbReference>
<evidence type="ECO:0000259" key="19">
    <source>
        <dbReference type="PROSITE" id="PS51144"/>
    </source>
</evidence>
<evidence type="ECO:0000256" key="6">
    <source>
        <dbReference type="ARBA" id="ARBA00022622"/>
    </source>
</evidence>
<dbReference type="GeneTree" id="ENSGT00940000155690"/>
<dbReference type="PROSITE" id="PS51144">
    <property type="entry name" value="ALPHA_CA_2"/>
    <property type="match status" value="1"/>
</dbReference>
<evidence type="ECO:0000256" key="2">
    <source>
        <dbReference type="ARBA" id="ARBA00004609"/>
    </source>
</evidence>
<dbReference type="EC" id="4.2.1.1" evidence="17"/>
<dbReference type="GO" id="GO:0004089">
    <property type="term" value="F:carbonate dehydratase activity"/>
    <property type="evidence" value="ECO:0000318"/>
    <property type="project" value="GO_Central"/>
</dbReference>
<dbReference type="STRING" id="7918.ENSLOCP00000003663"/>
<keyword evidence="21" id="KW-1185">Reference proteome</keyword>
<dbReference type="Bgee" id="ENSLOCG00000003098">
    <property type="expression patterns" value="Expressed in intestine and 9 other cell types or tissues"/>
</dbReference>
<keyword evidence="10 18" id="KW-0472">Membrane</keyword>
<evidence type="ECO:0000256" key="9">
    <source>
        <dbReference type="ARBA" id="ARBA00022833"/>
    </source>
</evidence>
<evidence type="ECO:0000256" key="14">
    <source>
        <dbReference type="ARBA" id="ARBA00023288"/>
    </source>
</evidence>
<evidence type="ECO:0000256" key="12">
    <source>
        <dbReference type="ARBA" id="ARBA00023180"/>
    </source>
</evidence>
<dbReference type="FunFam" id="3.10.200.10:FF:000003">
    <property type="entry name" value="Carbonic anhydrase 12"/>
    <property type="match status" value="1"/>
</dbReference>
<dbReference type="InParanoid" id="W5M5K5"/>
<dbReference type="Pfam" id="PF00194">
    <property type="entry name" value="Carb_anhydrase"/>
    <property type="match status" value="1"/>
</dbReference>
<comment type="cofactor">
    <cofactor evidence="1 17">
        <name>Zn(2+)</name>
        <dbReference type="ChEBI" id="CHEBI:29105"/>
    </cofactor>
</comment>
<dbReference type="PANTHER" id="PTHR18952">
    <property type="entry name" value="CARBONIC ANHYDRASE"/>
    <property type="match status" value="1"/>
</dbReference>
<evidence type="ECO:0000256" key="15">
    <source>
        <dbReference type="ARBA" id="ARBA00045603"/>
    </source>
</evidence>
<keyword evidence="18" id="KW-0812">Transmembrane</keyword>
<keyword evidence="9 17" id="KW-0862">Zinc</keyword>